<dbReference type="OrthoDB" id="9801841at2"/>
<accession>A0A1U7J5W9</accession>
<dbReference type="EMBL" id="MRCG01000006">
    <property type="protein sequence ID" value="OKH48318.1"/>
    <property type="molecule type" value="Genomic_DNA"/>
</dbReference>
<dbReference type="SMART" id="SM00332">
    <property type="entry name" value="PP2Cc"/>
    <property type="match status" value="1"/>
</dbReference>
<organism evidence="3 4">
    <name type="scientific">Phormidium tenue NIES-30</name>
    <dbReference type="NCBI Taxonomy" id="549789"/>
    <lineage>
        <taxon>Bacteria</taxon>
        <taxon>Bacillati</taxon>
        <taxon>Cyanobacteriota</taxon>
        <taxon>Cyanophyceae</taxon>
        <taxon>Oscillatoriophycideae</taxon>
        <taxon>Oscillatoriales</taxon>
        <taxon>Oscillatoriaceae</taxon>
        <taxon>Phormidium</taxon>
    </lineage>
</organism>
<feature type="domain" description="PPM-type phosphatase" evidence="2">
    <location>
        <begin position="33"/>
        <end position="269"/>
    </location>
</feature>
<evidence type="ECO:0000256" key="1">
    <source>
        <dbReference type="SAM" id="MobiDB-lite"/>
    </source>
</evidence>
<keyword evidence="4" id="KW-1185">Reference proteome</keyword>
<dbReference type="STRING" id="549789.NIES30_09785"/>
<dbReference type="Proteomes" id="UP000185557">
    <property type="component" value="Unassembled WGS sequence"/>
</dbReference>
<reference evidence="3 4" key="1">
    <citation type="submission" date="2016-11" db="EMBL/GenBank/DDBJ databases">
        <title>Draft Genome Sequences of Nine Cyanobacterial Strains from Diverse Habitats.</title>
        <authorList>
            <person name="Zhu T."/>
            <person name="Hou S."/>
            <person name="Lu X."/>
            <person name="Hess W.R."/>
        </authorList>
    </citation>
    <scope>NUCLEOTIDE SEQUENCE [LARGE SCALE GENOMIC DNA]</scope>
    <source>
        <strain evidence="3 4">NIES-30</strain>
    </source>
</reference>
<evidence type="ECO:0000313" key="4">
    <source>
        <dbReference type="Proteomes" id="UP000185557"/>
    </source>
</evidence>
<evidence type="ECO:0000259" key="2">
    <source>
        <dbReference type="PROSITE" id="PS51746"/>
    </source>
</evidence>
<dbReference type="Pfam" id="PF13672">
    <property type="entry name" value="PP2C_2"/>
    <property type="match status" value="1"/>
</dbReference>
<comment type="caution">
    <text evidence="3">The sequence shown here is derived from an EMBL/GenBank/DDBJ whole genome shotgun (WGS) entry which is preliminary data.</text>
</comment>
<dbReference type="RefSeq" id="WP_073608247.1">
    <property type="nucleotide sequence ID" value="NZ_MRCG01000006.1"/>
</dbReference>
<dbReference type="InterPro" id="IPR036457">
    <property type="entry name" value="PPM-type-like_dom_sf"/>
</dbReference>
<dbReference type="AlphaFoldDB" id="A0A1U7J5W9"/>
<dbReference type="CDD" id="cd00143">
    <property type="entry name" value="PP2Cc"/>
    <property type="match status" value="1"/>
</dbReference>
<evidence type="ECO:0000313" key="3">
    <source>
        <dbReference type="EMBL" id="OKH48318.1"/>
    </source>
</evidence>
<dbReference type="PROSITE" id="PS51746">
    <property type="entry name" value="PPM_2"/>
    <property type="match status" value="1"/>
</dbReference>
<feature type="region of interest" description="Disordered" evidence="1">
    <location>
        <begin position="344"/>
        <end position="367"/>
    </location>
</feature>
<dbReference type="SMART" id="SM00331">
    <property type="entry name" value="PP2C_SIG"/>
    <property type="match status" value="1"/>
</dbReference>
<feature type="compositionally biased region" description="Basic residues" evidence="1">
    <location>
        <begin position="351"/>
        <end position="360"/>
    </location>
</feature>
<dbReference type="Gene3D" id="3.60.40.10">
    <property type="entry name" value="PPM-type phosphatase domain"/>
    <property type="match status" value="1"/>
</dbReference>
<dbReference type="InterPro" id="IPR001932">
    <property type="entry name" value="PPM-type_phosphatase-like_dom"/>
</dbReference>
<dbReference type="SUPFAM" id="SSF81606">
    <property type="entry name" value="PP2C-like"/>
    <property type="match status" value="1"/>
</dbReference>
<name>A0A1U7J5W9_9CYAN</name>
<sequence length="396" mass="43434">MNGSFLHDKLQEYLAQWLNPEEGHRTFQVDGAEVAIGSAIGCVREANEDRVLVARLLRDKEPNRNFFLGILCDGMGGMSRGGVCASLAISSFIKSLISGKNSDFSKLVETAAFEANNAVYEKFNGAGGTTLSAVVFSANGEALSVNVGDSRIYRLLAKNKLDKLTVDDTLKGQLEEKNKTAQLSLPEFRSLLQYIGMGEGLEPHIFNISPINDIKPIILTSDGIHSMPPETLKQLITNSQSVGDIVFRLITHSEWIGGHDNATSLSIKGDLSSTMSSKGKEFLNVLEVWTSTKNLQIWITSPSRVLANSFTESSSDTKYRTRNERISTDESVKDSFVEDKIRKDEGEQKITKPRRSKKRLKAGESPAEADNISIVDIYIPEINVDVPDPSEGSGSE</sequence>
<proteinExistence type="predicted"/>
<gene>
    <name evidence="3" type="ORF">NIES30_09785</name>
</gene>
<protein>
    <recommendedName>
        <fullName evidence="2">PPM-type phosphatase domain-containing protein</fullName>
    </recommendedName>
</protein>